<reference evidence="2 3" key="1">
    <citation type="submission" date="2023-11" db="EMBL/GenBank/DDBJ databases">
        <title>Draft genome of Azohydromonas lata strain H1 (DSM1123), a polyhydroxyalkanoate producer.</title>
        <authorList>
            <person name="Traversa D."/>
            <person name="D'Addabbo P."/>
            <person name="Pazzani C."/>
            <person name="Manzari C."/>
            <person name="Chiara M."/>
            <person name="Scrascia M."/>
        </authorList>
    </citation>
    <scope>NUCLEOTIDE SEQUENCE [LARGE SCALE GENOMIC DNA]</scope>
    <source>
        <strain evidence="2 3">H1</strain>
    </source>
</reference>
<evidence type="ECO:0000313" key="2">
    <source>
        <dbReference type="EMBL" id="MDZ5456392.1"/>
    </source>
</evidence>
<evidence type="ECO:0000256" key="1">
    <source>
        <dbReference type="SAM" id="MobiDB-lite"/>
    </source>
</evidence>
<evidence type="ECO:0000313" key="3">
    <source>
        <dbReference type="Proteomes" id="UP001293718"/>
    </source>
</evidence>
<name>A0ABU5IBB5_9BURK</name>
<protein>
    <submittedName>
        <fullName evidence="2">DUF1615 domain-containing protein</fullName>
    </submittedName>
</protein>
<feature type="region of interest" description="Disordered" evidence="1">
    <location>
        <begin position="1"/>
        <end position="22"/>
    </location>
</feature>
<comment type="caution">
    <text evidence="2">The sequence shown here is derived from an EMBL/GenBank/DDBJ whole genome shotgun (WGS) entry which is preliminary data.</text>
</comment>
<accession>A0ABU5IBB5</accession>
<dbReference type="InterPro" id="IPR011673">
    <property type="entry name" value="DUF1615"/>
</dbReference>
<dbReference type="Proteomes" id="UP001293718">
    <property type="component" value="Unassembled WGS sequence"/>
</dbReference>
<organism evidence="2 3">
    <name type="scientific">Azohydromonas lata</name>
    <dbReference type="NCBI Taxonomy" id="45677"/>
    <lineage>
        <taxon>Bacteria</taxon>
        <taxon>Pseudomonadati</taxon>
        <taxon>Pseudomonadota</taxon>
        <taxon>Betaproteobacteria</taxon>
        <taxon>Burkholderiales</taxon>
        <taxon>Sphaerotilaceae</taxon>
        <taxon>Azohydromonas</taxon>
    </lineage>
</organism>
<gene>
    <name evidence="2" type="ORF">SM757_07380</name>
</gene>
<dbReference type="EMBL" id="JAXOJX010000008">
    <property type="protein sequence ID" value="MDZ5456392.1"/>
    <property type="molecule type" value="Genomic_DNA"/>
</dbReference>
<dbReference type="RefSeq" id="WP_322464958.1">
    <property type="nucleotide sequence ID" value="NZ_JAXOJX010000008.1"/>
</dbReference>
<dbReference type="Pfam" id="PF07759">
    <property type="entry name" value="DUF1615"/>
    <property type="match status" value="1"/>
</dbReference>
<sequence>MDHARAPSPHDPSEAPATRTARSRLPHAAAGLATAMAALLLAGCANNESQSTAWPRPQDSRALLLSLLPAQLPDRAGWATDTYAAFSALQIPPTAANFCAALSVAEQESSFQADPSVPNLGAIARKEIDERAGRVGVPSLLVSAALQLPSSDGRSYAERIESARTERQLSDAFEDLINRVPLGQRLFGKLNPVRTGGPMQVSVAWAEAHAERYPYPLDGGVRAAVFSRRGGMFFGIAHLLDYAAPYDRPLYRFADFNAGRWASRNAAFQRAISAASGIPLTPDGDLLRGDGQRGATQAAALSLAPRLGASESEARSALELGDQPGLEKNGFYRRVFEAAERNEGKPLPRAAVPDIALSSPKITRPLSTRWFADRVQQRWQRCMARAPAGSQAAVSSPVEP</sequence>
<proteinExistence type="predicted"/>
<keyword evidence="3" id="KW-1185">Reference proteome</keyword>